<feature type="compositionally biased region" description="Basic and acidic residues" evidence="1">
    <location>
        <begin position="94"/>
        <end position="103"/>
    </location>
</feature>
<reference evidence="2 3" key="1">
    <citation type="submission" date="2013-02" db="EMBL/GenBank/DDBJ databases">
        <title>The Genome Sequence of Plasmodium inui San Antonio 1.</title>
        <authorList>
            <consortium name="The Broad Institute Genome Sequencing Platform"/>
            <consortium name="The Broad Institute Genome Sequencing Center for Infectious Disease"/>
            <person name="Neafsey D."/>
            <person name="Cheeseman I."/>
            <person name="Volkman S."/>
            <person name="Adams J."/>
            <person name="Walker B."/>
            <person name="Young S.K."/>
            <person name="Zeng Q."/>
            <person name="Gargeya S."/>
            <person name="Fitzgerald M."/>
            <person name="Haas B."/>
            <person name="Abouelleil A."/>
            <person name="Alvarado L."/>
            <person name="Arachchi H.M."/>
            <person name="Berlin A.M."/>
            <person name="Chapman S.B."/>
            <person name="Dewar J."/>
            <person name="Goldberg J."/>
            <person name="Griggs A."/>
            <person name="Gujja S."/>
            <person name="Hansen M."/>
            <person name="Howarth C."/>
            <person name="Imamovic A."/>
            <person name="Larimer J."/>
            <person name="McCowan C."/>
            <person name="Murphy C."/>
            <person name="Neiman D."/>
            <person name="Pearson M."/>
            <person name="Priest M."/>
            <person name="Roberts A."/>
            <person name="Saif S."/>
            <person name="Shea T."/>
            <person name="Sisk P."/>
            <person name="Sykes S."/>
            <person name="Wortman J."/>
            <person name="Nusbaum C."/>
            <person name="Birren B."/>
        </authorList>
    </citation>
    <scope>NUCLEOTIDE SEQUENCE [LARGE SCALE GENOMIC DNA]</scope>
    <source>
        <strain evidence="2 3">San Antonio 1</strain>
    </source>
</reference>
<feature type="compositionally biased region" description="Polar residues" evidence="1">
    <location>
        <begin position="61"/>
        <end position="71"/>
    </location>
</feature>
<dbReference type="GeneID" id="20040889"/>
<proteinExistence type="predicted"/>
<sequence>MKFPSLEKKEQICQNPRSNTQHRYPQGKVMRETLRKGKNKIPKEEEHKEKPTRLIPVKRNTLPQTRFNQRRNNSEQKAPRKAEKSSDLGVQGKPEGKDKERMKKPIPKRNPLQPKNSTGYTNLHNIQRSKHYKE</sequence>
<feature type="region of interest" description="Disordered" evidence="1">
    <location>
        <begin position="1"/>
        <end position="134"/>
    </location>
</feature>
<accession>W6ZXI2</accession>
<feature type="compositionally biased region" description="Polar residues" evidence="1">
    <location>
        <begin position="12"/>
        <end position="23"/>
    </location>
</feature>
<feature type="compositionally biased region" description="Basic and acidic residues" evidence="1">
    <location>
        <begin position="1"/>
        <end position="11"/>
    </location>
</feature>
<evidence type="ECO:0000313" key="3">
    <source>
        <dbReference type="Proteomes" id="UP000030640"/>
    </source>
</evidence>
<protein>
    <submittedName>
        <fullName evidence="2">Uncharacterized protein</fullName>
    </submittedName>
</protein>
<organism evidence="2 3">
    <name type="scientific">Plasmodium inui San Antonio 1</name>
    <dbReference type="NCBI Taxonomy" id="1237626"/>
    <lineage>
        <taxon>Eukaryota</taxon>
        <taxon>Sar</taxon>
        <taxon>Alveolata</taxon>
        <taxon>Apicomplexa</taxon>
        <taxon>Aconoidasida</taxon>
        <taxon>Haemosporida</taxon>
        <taxon>Plasmodiidae</taxon>
        <taxon>Plasmodium</taxon>
        <taxon>Plasmodium (Plasmodium)</taxon>
    </lineage>
</organism>
<feature type="compositionally biased region" description="Polar residues" evidence="1">
    <location>
        <begin position="113"/>
        <end position="126"/>
    </location>
</feature>
<gene>
    <name evidence="2" type="ORF">C922_05615</name>
</gene>
<evidence type="ECO:0000256" key="1">
    <source>
        <dbReference type="SAM" id="MobiDB-lite"/>
    </source>
</evidence>
<feature type="compositionally biased region" description="Basic and acidic residues" evidence="1">
    <location>
        <begin position="29"/>
        <end position="52"/>
    </location>
</feature>
<dbReference type="RefSeq" id="XP_008819408.1">
    <property type="nucleotide sequence ID" value="XM_008821186.1"/>
</dbReference>
<keyword evidence="3" id="KW-1185">Reference proteome</keyword>
<dbReference type="AlphaFoldDB" id="W6ZXI2"/>
<name>W6ZXI2_9APIC</name>
<dbReference type="Proteomes" id="UP000030640">
    <property type="component" value="Unassembled WGS sequence"/>
</dbReference>
<evidence type="ECO:0000313" key="2">
    <source>
        <dbReference type="EMBL" id="EUD64003.1"/>
    </source>
</evidence>
<dbReference type="EMBL" id="KI965571">
    <property type="protein sequence ID" value="EUD64003.1"/>
    <property type="molecule type" value="Genomic_DNA"/>
</dbReference>
<dbReference type="VEuPathDB" id="PlasmoDB:C922_05615"/>
<feature type="compositionally biased region" description="Basic and acidic residues" evidence="1">
    <location>
        <begin position="72"/>
        <end position="86"/>
    </location>
</feature>